<dbReference type="EMBL" id="RXOF01000018">
    <property type="protein sequence ID" value="RTQ45838.1"/>
    <property type="molecule type" value="Genomic_DNA"/>
</dbReference>
<reference evidence="2 3" key="1">
    <citation type="submission" date="2018-12" db="EMBL/GenBank/DDBJ databases">
        <title>Hymenobacter gummosus sp. nov., isolated from a spring.</title>
        <authorList>
            <person name="Nie L."/>
        </authorList>
    </citation>
    <scope>NUCLEOTIDE SEQUENCE [LARGE SCALE GENOMIC DNA]</scope>
    <source>
        <strain evidence="2 3">KCTC 52166</strain>
    </source>
</reference>
<evidence type="ECO:0000259" key="1">
    <source>
        <dbReference type="Pfam" id="PF18735"/>
    </source>
</evidence>
<dbReference type="Pfam" id="PF18735">
    <property type="entry name" value="HEPN_RiboL-PSP"/>
    <property type="match status" value="1"/>
</dbReference>
<keyword evidence="3" id="KW-1185">Reference proteome</keyword>
<comment type="caution">
    <text evidence="2">The sequence shown here is derived from an EMBL/GenBank/DDBJ whole genome shotgun (WGS) entry which is preliminary data.</text>
</comment>
<protein>
    <recommendedName>
        <fullName evidence="1">RiboL-PSP-HEPN domain-containing protein</fullName>
    </recommendedName>
</protein>
<dbReference type="AlphaFoldDB" id="A0A3S0IJR3"/>
<accession>A0A3S0IJR3</accession>
<dbReference type="Proteomes" id="UP000282184">
    <property type="component" value="Unassembled WGS sequence"/>
</dbReference>
<feature type="domain" description="RiboL-PSP-HEPN" evidence="1">
    <location>
        <begin position="12"/>
        <end position="150"/>
    </location>
</feature>
<proteinExistence type="predicted"/>
<dbReference type="InterPro" id="IPR041519">
    <property type="entry name" value="HEPN_RiboL-PSP"/>
</dbReference>
<evidence type="ECO:0000313" key="3">
    <source>
        <dbReference type="Proteomes" id="UP000282184"/>
    </source>
</evidence>
<organism evidence="2 3">
    <name type="scientific">Hymenobacter gummosus</name>
    <dbReference type="NCBI Taxonomy" id="1776032"/>
    <lineage>
        <taxon>Bacteria</taxon>
        <taxon>Pseudomonadati</taxon>
        <taxon>Bacteroidota</taxon>
        <taxon>Cytophagia</taxon>
        <taxon>Cytophagales</taxon>
        <taxon>Hymenobacteraceae</taxon>
        <taxon>Hymenobacter</taxon>
    </lineage>
</organism>
<name>A0A3S0IJR3_9BACT</name>
<gene>
    <name evidence="2" type="ORF">EJV47_23705</name>
</gene>
<sequence>MRIEAMERQLDNLFQLAANMPPDEPQARLAEYLCIRTSGLMEQVVKHLLKEYAKSTSAAEVAKYVEGKTDRIANLPNDKLVELLLSFSESWRDEYVANISEEAAGALNSIVGLRNKLAHGIDPGGISYRRIFEYYTNVRTLFPVLKQIISKDKRRLRRTR</sequence>
<dbReference type="OrthoDB" id="1439400at2"/>
<dbReference type="RefSeq" id="WP_126695694.1">
    <property type="nucleotide sequence ID" value="NZ_RXOF01000018.1"/>
</dbReference>
<evidence type="ECO:0000313" key="2">
    <source>
        <dbReference type="EMBL" id="RTQ45838.1"/>
    </source>
</evidence>